<dbReference type="Proteomes" id="UP000190367">
    <property type="component" value="Unassembled WGS sequence"/>
</dbReference>
<gene>
    <name evidence="2" type="ORF">SAMN04488128_105467</name>
</gene>
<feature type="domain" description="DUF5018" evidence="1">
    <location>
        <begin position="16"/>
        <end position="356"/>
    </location>
</feature>
<proteinExistence type="predicted"/>
<dbReference type="RefSeq" id="WP_078672263.1">
    <property type="nucleotide sequence ID" value="NZ_FUWZ01000005.1"/>
</dbReference>
<organism evidence="2 3">
    <name type="scientific">Chitinophaga eiseniae</name>
    <dbReference type="NCBI Taxonomy" id="634771"/>
    <lineage>
        <taxon>Bacteria</taxon>
        <taxon>Pseudomonadati</taxon>
        <taxon>Bacteroidota</taxon>
        <taxon>Chitinophagia</taxon>
        <taxon>Chitinophagales</taxon>
        <taxon>Chitinophagaceae</taxon>
        <taxon>Chitinophaga</taxon>
    </lineage>
</organism>
<dbReference type="Pfam" id="PF16410">
    <property type="entry name" value="DUF5018"/>
    <property type="match status" value="1"/>
</dbReference>
<dbReference type="EMBL" id="FUWZ01000005">
    <property type="protein sequence ID" value="SKA41558.1"/>
    <property type="molecule type" value="Genomic_DNA"/>
</dbReference>
<dbReference type="AlphaFoldDB" id="A0A1T4TMK8"/>
<dbReference type="PROSITE" id="PS51257">
    <property type="entry name" value="PROKAR_LIPOPROTEIN"/>
    <property type="match status" value="1"/>
</dbReference>
<sequence>MRNIYIIPAVIMGLFTAITSCHKPEAIFPKEDSKPQSIWLELPGVKDAVFEPVYNAARDSAFIEVPYFYPVESDNETDISKLILRANLPLDAVMRPAIGTLMDMSKPVGLEITGGTGQKSKLVVVAKKVGDVSVKNATMHYLLDGVNTAVEAVVKDNDVIFYVLPGVDVSQAQVSVTVNSHSTASVADGATVDLSNPVPFTVKSIDGIIKQYTLKVMPPVKKPYGIGITRKLFVKLGAASGGGGISTNYTETSMAVSGDHLVIVSNTNPSRLRLFSRTTGNYVQDMPLPAGNFYSFQMQNDTAGALVGASFAALNDKFTLYRWKNATDPAPEKILEWNNTTAWAGIGRRVRIYGDLNKDAVIYATASQTADIYKWRIHNGKIVNAANTPDMNAAPVVATYKGTSNIGYLADALPTAVSFSGTYFMNYGSEVAMVNGGSNARVAAFHADAAGYIFHAPSVYFNFNGASYLALLKYNSWSLNNGNIALFDVTDPSAVSMSPANPAYGAFNVFNSETIAGAADNGNGTGDVCVSFAPDRSSAYIYMLLTNVGIIGYELTTY</sequence>
<reference evidence="3" key="1">
    <citation type="submission" date="2017-02" db="EMBL/GenBank/DDBJ databases">
        <authorList>
            <person name="Varghese N."/>
            <person name="Submissions S."/>
        </authorList>
    </citation>
    <scope>NUCLEOTIDE SEQUENCE [LARGE SCALE GENOMIC DNA]</scope>
    <source>
        <strain evidence="3">DSM 22224</strain>
    </source>
</reference>
<dbReference type="SUPFAM" id="SSF82171">
    <property type="entry name" value="DPP6 N-terminal domain-like"/>
    <property type="match status" value="1"/>
</dbReference>
<evidence type="ECO:0000313" key="3">
    <source>
        <dbReference type="Proteomes" id="UP000190367"/>
    </source>
</evidence>
<evidence type="ECO:0000259" key="1">
    <source>
        <dbReference type="Pfam" id="PF16410"/>
    </source>
</evidence>
<dbReference type="Gene3D" id="2.60.40.2340">
    <property type="match status" value="1"/>
</dbReference>
<protein>
    <recommendedName>
        <fullName evidence="1">DUF5018 domain-containing protein</fullName>
    </recommendedName>
</protein>
<dbReference type="InterPro" id="IPR032186">
    <property type="entry name" value="DUF5018"/>
</dbReference>
<evidence type="ECO:0000313" key="2">
    <source>
        <dbReference type="EMBL" id="SKA41558.1"/>
    </source>
</evidence>
<dbReference type="OrthoDB" id="1094445at2"/>
<accession>A0A1T4TMK8</accession>
<name>A0A1T4TMK8_9BACT</name>
<keyword evidence="3" id="KW-1185">Reference proteome</keyword>
<dbReference type="STRING" id="634771.SAMN04488128_105467"/>